<dbReference type="SMART" id="SM00226">
    <property type="entry name" value="LMWPc"/>
    <property type="match status" value="1"/>
</dbReference>
<dbReference type="OrthoDB" id="9799372at2"/>
<dbReference type="GO" id="GO:0046685">
    <property type="term" value="P:response to arsenic-containing substance"/>
    <property type="evidence" value="ECO:0007669"/>
    <property type="project" value="UniProtKB-KW"/>
</dbReference>
<name>A0A1Z4EPK7_9MYCO</name>
<evidence type="ECO:0000259" key="2">
    <source>
        <dbReference type="SMART" id="SM00226"/>
    </source>
</evidence>
<dbReference type="InterPro" id="IPR023485">
    <property type="entry name" value="Ptyr_pPase"/>
</dbReference>
<dbReference type="KEGG" id="mshg:MSG_04778"/>
<dbReference type="Gene3D" id="3.40.50.2300">
    <property type="match status" value="1"/>
</dbReference>
<reference evidence="4" key="1">
    <citation type="submission" date="2017-06" db="EMBL/GenBank/DDBJ databases">
        <title>Complete Genome Sequence of Mycobacterium shigaense.</title>
        <authorList>
            <person name="Fukano H."/>
            <person name="Yoshida M."/>
            <person name="Kazumi Y."/>
            <person name="Ogura Y."/>
            <person name="Mitarai S."/>
            <person name="Hayashi T."/>
            <person name="Hoshino Y."/>
        </authorList>
    </citation>
    <scope>NUCLEOTIDE SEQUENCE [LARGE SCALE GENOMIC DNA]</scope>
    <source>
        <strain evidence="4">UN-152</strain>
    </source>
</reference>
<sequence length="157" mass="16800">MADHPSVLFVCVHNAGRSQMAAALLMHLAGDRIEVRSAGTEPADHLNPAVIAAMSEIGIDITTEVPELLTGEAVQSSDVVITMGCGDTCPYFPGTSYRDWKLADPAGQPLETVRAIRDDIVRRVEGLLTELSPAPKAKQGPAERIHHVACPVSPQRQ</sequence>
<dbReference type="EMBL" id="AP018164">
    <property type="protein sequence ID" value="BAX94888.1"/>
    <property type="molecule type" value="Genomic_DNA"/>
</dbReference>
<evidence type="ECO:0000313" key="4">
    <source>
        <dbReference type="Proteomes" id="UP000217736"/>
    </source>
</evidence>
<feature type="domain" description="Phosphotyrosine protein phosphatase I" evidence="2">
    <location>
        <begin position="5"/>
        <end position="130"/>
    </location>
</feature>
<evidence type="ECO:0000313" key="3">
    <source>
        <dbReference type="EMBL" id="BAX94888.1"/>
    </source>
</evidence>
<dbReference type="InterPro" id="IPR036196">
    <property type="entry name" value="Ptyr_pPase_sf"/>
</dbReference>
<dbReference type="Proteomes" id="UP000217736">
    <property type="component" value="Chromosome"/>
</dbReference>
<proteinExistence type="predicted"/>
<dbReference type="PANTHER" id="PTHR43428">
    <property type="entry name" value="ARSENATE REDUCTASE"/>
    <property type="match status" value="1"/>
</dbReference>
<accession>A0A1Z4EPK7</accession>
<organism evidence="3 4">
    <name type="scientific">Mycobacterium shigaense</name>
    <dbReference type="NCBI Taxonomy" id="722731"/>
    <lineage>
        <taxon>Bacteria</taxon>
        <taxon>Bacillati</taxon>
        <taxon>Actinomycetota</taxon>
        <taxon>Actinomycetes</taxon>
        <taxon>Mycobacteriales</taxon>
        <taxon>Mycobacteriaceae</taxon>
        <taxon>Mycobacterium</taxon>
        <taxon>Mycobacterium simiae complex</taxon>
    </lineage>
</organism>
<gene>
    <name evidence="3" type="primary">arsC_2</name>
    <name evidence="3" type="ORF">MSG_04778</name>
</gene>
<dbReference type="PANTHER" id="PTHR43428:SF1">
    <property type="entry name" value="ARSENATE REDUCTASE"/>
    <property type="match status" value="1"/>
</dbReference>
<keyword evidence="4" id="KW-1185">Reference proteome</keyword>
<dbReference type="Pfam" id="PF01451">
    <property type="entry name" value="LMWPc"/>
    <property type="match status" value="1"/>
</dbReference>
<dbReference type="SUPFAM" id="SSF52788">
    <property type="entry name" value="Phosphotyrosine protein phosphatases I"/>
    <property type="match status" value="1"/>
</dbReference>
<evidence type="ECO:0000256" key="1">
    <source>
        <dbReference type="ARBA" id="ARBA00022849"/>
    </source>
</evidence>
<protein>
    <submittedName>
        <fullName evidence="3">Arsenic-transport integral membrane protein ArsC</fullName>
    </submittedName>
</protein>
<dbReference type="AlphaFoldDB" id="A0A1Z4EPK7"/>
<dbReference type="CDD" id="cd16345">
    <property type="entry name" value="LMWP_ArsC"/>
    <property type="match status" value="1"/>
</dbReference>
<keyword evidence="1" id="KW-0059">Arsenical resistance</keyword>